<gene>
    <name evidence="4" type="ORF">SSX86_014561</name>
</gene>
<comment type="similarity">
    <text evidence="2">Belongs to the IQD family.</text>
</comment>
<keyword evidence="1" id="KW-0112">Calmodulin-binding</keyword>
<dbReference type="PANTHER" id="PTHR32295">
    <property type="entry name" value="IQ-DOMAIN 5-RELATED"/>
    <property type="match status" value="1"/>
</dbReference>
<evidence type="ECO:0000313" key="5">
    <source>
        <dbReference type="Proteomes" id="UP001408789"/>
    </source>
</evidence>
<dbReference type="PANTHER" id="PTHR32295:SF222">
    <property type="entry name" value="IQ MOTIF, EF-HAND BINDING SITE-RELATED"/>
    <property type="match status" value="1"/>
</dbReference>
<evidence type="ECO:0000313" key="4">
    <source>
        <dbReference type="EMBL" id="KAK9067235.1"/>
    </source>
</evidence>
<comment type="function">
    <text evidence="3">May be involved in cooperative interactions with calmodulins or calmodulin-like proteins. Recruits calmodulin proteins to microtubules, thus being a potential scaffold in cellular signaling and trafficking. May associate with nucleic acids and regulate gene expression at the transcriptional or post-transcriptional level.</text>
</comment>
<dbReference type="Proteomes" id="UP001408789">
    <property type="component" value="Unassembled WGS sequence"/>
</dbReference>
<evidence type="ECO:0000256" key="3">
    <source>
        <dbReference type="ARBA" id="ARBA00045534"/>
    </source>
</evidence>
<keyword evidence="5" id="KW-1185">Reference proteome</keyword>
<dbReference type="AlphaFoldDB" id="A0AAP0D6Q7"/>
<reference evidence="4 5" key="1">
    <citation type="submission" date="2024-04" db="EMBL/GenBank/DDBJ databases">
        <title>The reference genome of an endangered Asteraceae, Deinandra increscens subsp. villosa, native to the Central Coast of California.</title>
        <authorList>
            <person name="Guilliams M."/>
            <person name="Hasenstab-Lehman K."/>
            <person name="Meyer R."/>
            <person name="Mcevoy S."/>
        </authorList>
    </citation>
    <scope>NUCLEOTIDE SEQUENCE [LARGE SCALE GENOMIC DNA]</scope>
    <source>
        <tissue evidence="4">Leaf</tissue>
    </source>
</reference>
<dbReference type="CDD" id="cd23767">
    <property type="entry name" value="IQCD"/>
    <property type="match status" value="1"/>
</dbReference>
<dbReference type="Gene3D" id="1.20.5.190">
    <property type="match status" value="1"/>
</dbReference>
<accession>A0AAP0D6Q7</accession>
<comment type="caution">
    <text evidence="4">The sequence shown here is derived from an EMBL/GenBank/DDBJ whole genome shotgun (WGS) entry which is preliminary data.</text>
</comment>
<evidence type="ECO:0000256" key="1">
    <source>
        <dbReference type="ARBA" id="ARBA00022860"/>
    </source>
</evidence>
<proteinExistence type="inferred from homology"/>
<protein>
    <submittedName>
        <fullName evidence="4">Uncharacterized protein</fullName>
    </submittedName>
</protein>
<dbReference type="Pfam" id="PF00612">
    <property type="entry name" value="IQ"/>
    <property type="match status" value="2"/>
</dbReference>
<name>A0AAP0D6Q7_9ASTR</name>
<dbReference type="SUPFAM" id="SSF52540">
    <property type="entry name" value="P-loop containing nucleoside triphosphate hydrolases"/>
    <property type="match status" value="1"/>
</dbReference>
<dbReference type="SMART" id="SM00015">
    <property type="entry name" value="IQ"/>
    <property type="match status" value="2"/>
</dbReference>
<evidence type="ECO:0000256" key="2">
    <source>
        <dbReference type="ARBA" id="ARBA00024341"/>
    </source>
</evidence>
<dbReference type="PROSITE" id="PS50096">
    <property type="entry name" value="IQ"/>
    <property type="match status" value="2"/>
</dbReference>
<dbReference type="GO" id="GO:0005516">
    <property type="term" value="F:calmodulin binding"/>
    <property type="evidence" value="ECO:0007669"/>
    <property type="project" value="UniProtKB-KW"/>
</dbReference>
<dbReference type="InterPro" id="IPR000048">
    <property type="entry name" value="IQ_motif_EF-hand-BS"/>
</dbReference>
<dbReference type="EMBL" id="JBCNJP010000015">
    <property type="protein sequence ID" value="KAK9067235.1"/>
    <property type="molecule type" value="Genomic_DNA"/>
</dbReference>
<sequence>MAKSPGQRIKTMLFGKKPSKSNLSKDSTLDKKTTITINSHSMDLVADCMEISSPVRHVINESGEHTHFEKSSSAILMHDISENVRNTKGFNAANEVELIRLEQAATKAQAAFRGYLARRAFWALKGIIRLQALARGHLVRRQTVATLTFMRAIVEFQALVRDQSVRLSRNGTQILHKRTPGNPVVTCTPPEDPSQPRVVVRSVPPTSDFMCRALQMHYHALHLHRESHAMMQWTVDLLRDWAAQQGVPFHDPPTIVPFEQAGITNDPPPP</sequence>
<dbReference type="InterPro" id="IPR027417">
    <property type="entry name" value="P-loop_NTPase"/>
</dbReference>
<organism evidence="4 5">
    <name type="scientific">Deinandra increscens subsp. villosa</name>
    <dbReference type="NCBI Taxonomy" id="3103831"/>
    <lineage>
        <taxon>Eukaryota</taxon>
        <taxon>Viridiplantae</taxon>
        <taxon>Streptophyta</taxon>
        <taxon>Embryophyta</taxon>
        <taxon>Tracheophyta</taxon>
        <taxon>Spermatophyta</taxon>
        <taxon>Magnoliopsida</taxon>
        <taxon>eudicotyledons</taxon>
        <taxon>Gunneridae</taxon>
        <taxon>Pentapetalae</taxon>
        <taxon>asterids</taxon>
        <taxon>campanulids</taxon>
        <taxon>Asterales</taxon>
        <taxon>Asteraceae</taxon>
        <taxon>Asteroideae</taxon>
        <taxon>Heliantheae alliance</taxon>
        <taxon>Madieae</taxon>
        <taxon>Madiinae</taxon>
        <taxon>Deinandra</taxon>
    </lineage>
</organism>